<feature type="domain" description="Secretion system C-terminal sorting" evidence="4">
    <location>
        <begin position="197"/>
        <end position="260"/>
    </location>
</feature>
<dbReference type="Proteomes" id="UP000254737">
    <property type="component" value="Unassembled WGS sequence"/>
</dbReference>
<evidence type="ECO:0000259" key="4">
    <source>
        <dbReference type="Pfam" id="PF18962"/>
    </source>
</evidence>
<sequence length="263" mass="30006">MKKNFLLLTTFILGFANAQNTIIFEENFSPEGTRNLWTRSELDGDGFMWEFYNDATPFGSCAISISNIVFMPINTDNILVSPEITLPSEKNLKLSFSISNMSLELAKENYSVYILPSTSTFTGNENPIFTEKLDQDYSEVPKDINLSIDEYVGQKVKIVFRHYKTDYKESMILKLGNVKVEALTLGTYEANKKQVSVYPNPTSDIIYIKGLEKVEKIRVLDFTGRILKEVKGDQINIANLPKGQYIVNFYTNNEVISRKILKK</sequence>
<dbReference type="InterPro" id="IPR026444">
    <property type="entry name" value="Secre_tail"/>
</dbReference>
<evidence type="ECO:0000313" key="5">
    <source>
        <dbReference type="EMBL" id="STE54655.1"/>
    </source>
</evidence>
<dbReference type="NCBIfam" id="TIGR04183">
    <property type="entry name" value="Por_Secre_tail"/>
    <property type="match status" value="1"/>
</dbReference>
<feature type="signal peptide" evidence="2">
    <location>
        <begin position="1"/>
        <end position="18"/>
    </location>
</feature>
<feature type="domain" description="Cleaved adhesin" evidence="3">
    <location>
        <begin position="23"/>
        <end position="166"/>
    </location>
</feature>
<gene>
    <name evidence="5" type="primary">hagA_3</name>
    <name evidence="5" type="ORF">NCTC13456_03451</name>
</gene>
<dbReference type="NCBIfam" id="NF038128">
    <property type="entry name" value="choice_anch_J"/>
    <property type="match status" value="1"/>
</dbReference>
<keyword evidence="1 2" id="KW-0732">Signal</keyword>
<organism evidence="5 6">
    <name type="scientific">Empedobacter falsenii</name>
    <dbReference type="NCBI Taxonomy" id="343874"/>
    <lineage>
        <taxon>Bacteria</taxon>
        <taxon>Pseudomonadati</taxon>
        <taxon>Bacteroidota</taxon>
        <taxon>Flavobacteriia</taxon>
        <taxon>Flavobacteriales</taxon>
        <taxon>Weeksellaceae</taxon>
        <taxon>Empedobacter</taxon>
    </lineage>
</organism>
<dbReference type="RefSeq" id="WP_115002179.1">
    <property type="nucleotide sequence ID" value="NZ_UFXS01000002.1"/>
</dbReference>
<accession>A0A376J2K9</accession>
<evidence type="ECO:0000256" key="2">
    <source>
        <dbReference type="SAM" id="SignalP"/>
    </source>
</evidence>
<protein>
    <submittedName>
        <fullName evidence="5">Hemagglutinin A</fullName>
    </submittedName>
</protein>
<dbReference type="Gene3D" id="2.60.120.200">
    <property type="match status" value="1"/>
</dbReference>
<dbReference type="STRING" id="343874.GCA_000805695_03261"/>
<name>A0A376J2K9_9FLAO</name>
<dbReference type="EMBL" id="UFXS01000002">
    <property type="protein sequence ID" value="STE54655.1"/>
    <property type="molecule type" value="Genomic_DNA"/>
</dbReference>
<reference evidence="5 6" key="1">
    <citation type="submission" date="2018-06" db="EMBL/GenBank/DDBJ databases">
        <authorList>
            <consortium name="Pathogen Informatics"/>
            <person name="Doyle S."/>
        </authorList>
    </citation>
    <scope>NUCLEOTIDE SEQUENCE [LARGE SCALE GENOMIC DNA]</scope>
    <source>
        <strain evidence="5 6">NCTC13456</strain>
    </source>
</reference>
<dbReference type="AlphaFoldDB" id="A0A376J2K9"/>
<dbReference type="Pfam" id="PF18962">
    <property type="entry name" value="Por_Secre_tail"/>
    <property type="match status" value="1"/>
</dbReference>
<evidence type="ECO:0000256" key="1">
    <source>
        <dbReference type="ARBA" id="ARBA00022729"/>
    </source>
</evidence>
<feature type="chain" id="PRO_5017019383" evidence="2">
    <location>
        <begin position="19"/>
        <end position="263"/>
    </location>
</feature>
<dbReference type="Pfam" id="PF07675">
    <property type="entry name" value="Cleaved_Adhesin"/>
    <property type="match status" value="1"/>
</dbReference>
<evidence type="ECO:0000313" key="6">
    <source>
        <dbReference type="Proteomes" id="UP000254737"/>
    </source>
</evidence>
<evidence type="ECO:0000259" key="3">
    <source>
        <dbReference type="Pfam" id="PF07675"/>
    </source>
</evidence>
<proteinExistence type="predicted"/>
<dbReference type="InterPro" id="IPR011628">
    <property type="entry name" value="Cleaved_adhesin"/>
</dbReference>